<protein>
    <submittedName>
        <fullName evidence="2">Ribonuclease Z</fullName>
    </submittedName>
</protein>
<dbReference type="EMBL" id="JAGSOJ010000004">
    <property type="protein sequence ID" value="MCM1991465.1"/>
    <property type="molecule type" value="Genomic_DNA"/>
</dbReference>
<dbReference type="RefSeq" id="WP_250860585.1">
    <property type="nucleotide sequence ID" value="NZ_JAGSOJ010000004.1"/>
</dbReference>
<feature type="domain" description="Metallo-beta-lactamase" evidence="1">
    <location>
        <begin position="18"/>
        <end position="215"/>
    </location>
</feature>
<dbReference type="SUPFAM" id="SSF56281">
    <property type="entry name" value="Metallo-hydrolase/oxidoreductase"/>
    <property type="match status" value="1"/>
</dbReference>
<dbReference type="Proteomes" id="UP001056429">
    <property type="component" value="Unassembled WGS sequence"/>
</dbReference>
<accession>A0A9J6P5S1</accession>
<reference evidence="2" key="2">
    <citation type="submission" date="2021-04" db="EMBL/GenBank/DDBJ databases">
        <authorList>
            <person name="Dong X."/>
        </authorList>
    </citation>
    <scope>NUCLEOTIDE SEQUENCE</scope>
    <source>
        <strain evidence="2">ZWT</strain>
    </source>
</reference>
<gene>
    <name evidence="2" type="ORF">KDK92_17155</name>
</gene>
<evidence type="ECO:0000259" key="1">
    <source>
        <dbReference type="SMART" id="SM00849"/>
    </source>
</evidence>
<dbReference type="InterPro" id="IPR036866">
    <property type="entry name" value="RibonucZ/Hydroxyglut_hydro"/>
</dbReference>
<dbReference type="Pfam" id="PF23023">
    <property type="entry name" value="Anti-Pycsar_Apyc1"/>
    <property type="match status" value="1"/>
</dbReference>
<sequence>MLQLDFIGVGSAFNPKLGNNSAFIKKNKSLILIDCGGTVFERLQELNMLDEVDNLYIIVTHTHPDHVGSLGEVIFYLYNILKKKATIVFPNKEVIERFLSAIGATSKQYYLENNDIVKVDDKEFGKIAIEFLPVSHVKTMPCYGFIMKIDDETFYYSGDSNNIEHRILEKLKKGEIDRLYQDTCGADYKGNAHMSLRKLKELISMEYRNKVYCMHLDEHITRKDIEESGFNVVKRYKIPFIEK</sequence>
<evidence type="ECO:0000313" key="2">
    <source>
        <dbReference type="EMBL" id="MCM1991465.1"/>
    </source>
</evidence>
<dbReference type="PANTHER" id="PTHR42663:SF6">
    <property type="entry name" value="HYDROLASE C777.06C-RELATED"/>
    <property type="match status" value="1"/>
</dbReference>
<dbReference type="SMART" id="SM00849">
    <property type="entry name" value="Lactamase_B"/>
    <property type="match status" value="1"/>
</dbReference>
<dbReference type="InterPro" id="IPR001279">
    <property type="entry name" value="Metallo-B-lactamas"/>
</dbReference>
<dbReference type="AlphaFoldDB" id="A0A9J6P5S1"/>
<dbReference type="Gene3D" id="3.60.15.10">
    <property type="entry name" value="Ribonuclease Z/Hydroxyacylglutathione hydrolase-like"/>
    <property type="match status" value="1"/>
</dbReference>
<evidence type="ECO:0000313" key="3">
    <source>
        <dbReference type="Proteomes" id="UP001056429"/>
    </source>
</evidence>
<dbReference type="PANTHER" id="PTHR42663">
    <property type="entry name" value="HYDROLASE C777.06C-RELATED-RELATED"/>
    <property type="match status" value="1"/>
</dbReference>
<proteinExistence type="predicted"/>
<name>A0A9J6P5S1_9CLOT</name>
<reference evidence="2" key="1">
    <citation type="journal article" date="2021" name="mSystems">
        <title>Bacteria and Archaea Synergistically Convert Glycine Betaine to Biogenic Methane in the Formosa Cold Seep of the South China Sea.</title>
        <authorList>
            <person name="Li L."/>
            <person name="Zhang W."/>
            <person name="Zhang S."/>
            <person name="Song L."/>
            <person name="Sun Q."/>
            <person name="Zhang H."/>
            <person name="Xiang H."/>
            <person name="Dong X."/>
        </authorList>
    </citation>
    <scope>NUCLEOTIDE SEQUENCE</scope>
    <source>
        <strain evidence="2">ZWT</strain>
    </source>
</reference>
<comment type="caution">
    <text evidence="2">The sequence shown here is derived from an EMBL/GenBank/DDBJ whole genome shotgun (WGS) entry which is preliminary data.</text>
</comment>
<keyword evidence="3" id="KW-1185">Reference proteome</keyword>
<organism evidence="2 3">
    <name type="scientific">Oceanirhabdus seepicola</name>
    <dbReference type="NCBI Taxonomy" id="2828781"/>
    <lineage>
        <taxon>Bacteria</taxon>
        <taxon>Bacillati</taxon>
        <taxon>Bacillota</taxon>
        <taxon>Clostridia</taxon>
        <taxon>Eubacteriales</taxon>
        <taxon>Clostridiaceae</taxon>
        <taxon>Oceanirhabdus</taxon>
    </lineage>
</organism>